<dbReference type="AlphaFoldDB" id="A0A9D1MQ75"/>
<name>A0A9D1MQ75_9FIRM</name>
<dbReference type="Proteomes" id="UP000824099">
    <property type="component" value="Unassembled WGS sequence"/>
</dbReference>
<evidence type="ECO:0000313" key="2">
    <source>
        <dbReference type="Proteomes" id="UP000824099"/>
    </source>
</evidence>
<accession>A0A9D1MQ75</accession>
<protein>
    <submittedName>
        <fullName evidence="1">Uncharacterized protein</fullName>
    </submittedName>
</protein>
<organism evidence="1 2">
    <name type="scientific">Candidatus Avacidaminococcus intestinavium</name>
    <dbReference type="NCBI Taxonomy" id="2840684"/>
    <lineage>
        <taxon>Bacteria</taxon>
        <taxon>Bacillati</taxon>
        <taxon>Bacillota</taxon>
        <taxon>Negativicutes</taxon>
        <taxon>Acidaminococcales</taxon>
        <taxon>Acidaminococcaceae</taxon>
        <taxon>Acidaminococcaceae incertae sedis</taxon>
        <taxon>Candidatus Avacidaminococcus</taxon>
    </lineage>
</organism>
<sequence length="150" mass="17553">MNKELFDLINCPKIVIKPPQKEFKAVSGSLRKDLQLLSTDGTKRFSMFIRQNKEFPDNFSVGLLVEDEEGKKVILFRCNGPHGGCYNLDNPHFTPHIHYLDEERMSESQIECTQEYVTMDDAIVYFCRICNIQDAEKYFPFIKQQMQSLF</sequence>
<evidence type="ECO:0000313" key="1">
    <source>
        <dbReference type="EMBL" id="HIU64451.1"/>
    </source>
</evidence>
<reference evidence="1" key="1">
    <citation type="submission" date="2020-10" db="EMBL/GenBank/DDBJ databases">
        <authorList>
            <person name="Gilroy R."/>
        </authorList>
    </citation>
    <scope>NUCLEOTIDE SEQUENCE</scope>
    <source>
        <strain evidence="1">CHK160-1198</strain>
    </source>
</reference>
<reference evidence="1" key="2">
    <citation type="journal article" date="2021" name="PeerJ">
        <title>Extensive microbial diversity within the chicken gut microbiome revealed by metagenomics and culture.</title>
        <authorList>
            <person name="Gilroy R."/>
            <person name="Ravi A."/>
            <person name="Getino M."/>
            <person name="Pursley I."/>
            <person name="Horton D.L."/>
            <person name="Alikhan N.F."/>
            <person name="Baker D."/>
            <person name="Gharbi K."/>
            <person name="Hall N."/>
            <person name="Watson M."/>
            <person name="Adriaenssens E.M."/>
            <person name="Foster-Nyarko E."/>
            <person name="Jarju S."/>
            <person name="Secka A."/>
            <person name="Antonio M."/>
            <person name="Oren A."/>
            <person name="Chaudhuri R.R."/>
            <person name="La Ragione R."/>
            <person name="Hildebrand F."/>
            <person name="Pallen M.J."/>
        </authorList>
    </citation>
    <scope>NUCLEOTIDE SEQUENCE</scope>
    <source>
        <strain evidence="1">CHK160-1198</strain>
    </source>
</reference>
<gene>
    <name evidence="1" type="ORF">IAB06_05410</name>
</gene>
<comment type="caution">
    <text evidence="1">The sequence shown here is derived from an EMBL/GenBank/DDBJ whole genome shotgun (WGS) entry which is preliminary data.</text>
</comment>
<proteinExistence type="predicted"/>
<dbReference type="EMBL" id="DVNI01000085">
    <property type="protein sequence ID" value="HIU64451.1"/>
    <property type="molecule type" value="Genomic_DNA"/>
</dbReference>